<evidence type="ECO:0000313" key="4">
    <source>
        <dbReference type="EMBL" id="ANC31914.1"/>
    </source>
</evidence>
<dbReference type="InterPro" id="IPR036271">
    <property type="entry name" value="Tet_transcr_reg_TetR-rel_C_sf"/>
</dbReference>
<dbReference type="InterPro" id="IPR050109">
    <property type="entry name" value="HTH-type_TetR-like_transc_reg"/>
</dbReference>
<feature type="DNA-binding region" description="H-T-H motif" evidence="2">
    <location>
        <begin position="31"/>
        <end position="50"/>
    </location>
</feature>
<dbReference type="SUPFAM" id="SSF48498">
    <property type="entry name" value="Tetracyclin repressor-like, C-terminal domain"/>
    <property type="match status" value="1"/>
</dbReference>
<evidence type="ECO:0000256" key="2">
    <source>
        <dbReference type="PROSITE-ProRule" id="PRU00335"/>
    </source>
</evidence>
<organism evidence="4 5">
    <name type="scientific">Isoptericola dokdonensis DS-3</name>
    <dbReference type="NCBI Taxonomy" id="1300344"/>
    <lineage>
        <taxon>Bacteria</taxon>
        <taxon>Bacillati</taxon>
        <taxon>Actinomycetota</taxon>
        <taxon>Actinomycetes</taxon>
        <taxon>Micrococcales</taxon>
        <taxon>Promicromonosporaceae</taxon>
        <taxon>Isoptericola</taxon>
    </lineage>
</organism>
<dbReference type="InterPro" id="IPR009057">
    <property type="entry name" value="Homeodomain-like_sf"/>
</dbReference>
<name>A0A161IIX6_9MICO</name>
<evidence type="ECO:0000259" key="3">
    <source>
        <dbReference type="PROSITE" id="PS50977"/>
    </source>
</evidence>
<dbReference type="EMBL" id="CP014209">
    <property type="protein sequence ID" value="ANC31914.1"/>
    <property type="molecule type" value="Genomic_DNA"/>
</dbReference>
<feature type="domain" description="HTH tetR-type" evidence="3">
    <location>
        <begin position="8"/>
        <end position="68"/>
    </location>
</feature>
<dbReference type="OrthoDB" id="3196926at2"/>
<dbReference type="AlphaFoldDB" id="A0A161IIX6"/>
<keyword evidence="5" id="KW-1185">Reference proteome</keyword>
<sequence length="193" mass="20141">MAPEPALSPAARRIVETAEALFHERGITAVGVDLVAERSGVTKRTLYNRFGSKDRLVAACLTARATRWRTDVLDAVAAATDPVDALLAPFEALREWTAASTRGCGFVNALAELPDPEHPGHGVAVGQKAWLLDLLTDLAAAAGSPDPGALATRLLIVHEGALATRPTGLDTLDAAVGLARSLVRQDRPPAATG</sequence>
<dbReference type="SUPFAM" id="SSF46689">
    <property type="entry name" value="Homeodomain-like"/>
    <property type="match status" value="1"/>
</dbReference>
<protein>
    <submittedName>
        <fullName evidence="4">HTH-type transcriptional regulator YjdC</fullName>
    </submittedName>
</protein>
<gene>
    <name evidence="4" type="primary">yjdC</name>
    <name evidence="4" type="ORF">I598_2374</name>
</gene>
<dbReference type="PRINTS" id="PR00455">
    <property type="entry name" value="HTHTETR"/>
</dbReference>
<dbReference type="PANTHER" id="PTHR30055:SF200">
    <property type="entry name" value="HTH-TYPE TRANSCRIPTIONAL REPRESSOR BDCR"/>
    <property type="match status" value="1"/>
</dbReference>
<keyword evidence="1 2" id="KW-0238">DNA-binding</keyword>
<dbReference type="Pfam" id="PF00440">
    <property type="entry name" value="TetR_N"/>
    <property type="match status" value="1"/>
</dbReference>
<dbReference type="PROSITE" id="PS50977">
    <property type="entry name" value="HTH_TETR_2"/>
    <property type="match status" value="1"/>
</dbReference>
<dbReference type="GO" id="GO:0003700">
    <property type="term" value="F:DNA-binding transcription factor activity"/>
    <property type="evidence" value="ECO:0007669"/>
    <property type="project" value="TreeGrafter"/>
</dbReference>
<dbReference type="PATRIC" id="fig|1300344.3.peg.2383"/>
<dbReference type="GO" id="GO:0000976">
    <property type="term" value="F:transcription cis-regulatory region binding"/>
    <property type="evidence" value="ECO:0007669"/>
    <property type="project" value="TreeGrafter"/>
</dbReference>
<dbReference type="Gene3D" id="1.10.357.10">
    <property type="entry name" value="Tetracycline Repressor, domain 2"/>
    <property type="match status" value="1"/>
</dbReference>
<reference evidence="4 5" key="1">
    <citation type="submission" date="2016-01" db="EMBL/GenBank/DDBJ databases">
        <title>Complete genome sequence of a soil Actinobacterium, Isoptericola dokdonensis DS-3.</title>
        <authorList>
            <person name="Kwon S.-K."/>
            <person name="Kim J.F."/>
        </authorList>
    </citation>
    <scope>NUCLEOTIDE SEQUENCE [LARGE SCALE GENOMIC DNA]</scope>
    <source>
        <strain evidence="4 5">DS-3</strain>
    </source>
</reference>
<dbReference type="KEGG" id="ido:I598_2374"/>
<dbReference type="RefSeq" id="WP_068203121.1">
    <property type="nucleotide sequence ID" value="NZ_CP014209.1"/>
</dbReference>
<dbReference type="InterPro" id="IPR001647">
    <property type="entry name" value="HTH_TetR"/>
</dbReference>
<dbReference type="PANTHER" id="PTHR30055">
    <property type="entry name" value="HTH-TYPE TRANSCRIPTIONAL REGULATOR RUTR"/>
    <property type="match status" value="1"/>
</dbReference>
<evidence type="ECO:0000313" key="5">
    <source>
        <dbReference type="Proteomes" id="UP000076794"/>
    </source>
</evidence>
<proteinExistence type="predicted"/>
<dbReference type="Proteomes" id="UP000076794">
    <property type="component" value="Chromosome"/>
</dbReference>
<accession>A0A161IIX6</accession>
<evidence type="ECO:0000256" key="1">
    <source>
        <dbReference type="ARBA" id="ARBA00023125"/>
    </source>
</evidence>